<comment type="pathway">
    <text evidence="3">Secondary metabolite biosynthesis; terpenoid biosynthesis.</text>
</comment>
<keyword evidence="5 13" id="KW-0349">Heme</keyword>
<keyword evidence="7 13" id="KW-0479">Metal-binding</keyword>
<evidence type="ECO:0000256" key="5">
    <source>
        <dbReference type="ARBA" id="ARBA00022617"/>
    </source>
</evidence>
<evidence type="ECO:0000256" key="11">
    <source>
        <dbReference type="ARBA" id="ARBA00023033"/>
    </source>
</evidence>
<keyword evidence="8" id="KW-1133">Transmembrane helix</keyword>
<comment type="caution">
    <text evidence="14">The sequence shown here is derived from an EMBL/GenBank/DDBJ whole genome shotgun (WGS) entry which is preliminary data.</text>
</comment>
<gene>
    <name evidence="14" type="ORF">VKT23_017591</name>
</gene>
<keyword evidence="6" id="KW-0812">Transmembrane</keyword>
<dbReference type="Proteomes" id="UP001498398">
    <property type="component" value="Unassembled WGS sequence"/>
</dbReference>
<organism evidence="14 15">
    <name type="scientific">Marasmiellus scandens</name>
    <dbReference type="NCBI Taxonomy" id="2682957"/>
    <lineage>
        <taxon>Eukaryota</taxon>
        <taxon>Fungi</taxon>
        <taxon>Dikarya</taxon>
        <taxon>Basidiomycota</taxon>
        <taxon>Agaricomycotina</taxon>
        <taxon>Agaricomycetes</taxon>
        <taxon>Agaricomycetidae</taxon>
        <taxon>Agaricales</taxon>
        <taxon>Marasmiineae</taxon>
        <taxon>Omphalotaceae</taxon>
        <taxon>Marasmiellus</taxon>
    </lineage>
</organism>
<keyword evidence="10 13" id="KW-0408">Iron</keyword>
<evidence type="ECO:0000256" key="2">
    <source>
        <dbReference type="ARBA" id="ARBA00004370"/>
    </source>
</evidence>
<dbReference type="SUPFAM" id="SSF48264">
    <property type="entry name" value="Cytochrome P450"/>
    <property type="match status" value="1"/>
</dbReference>
<comment type="similarity">
    <text evidence="4 13">Belongs to the cytochrome P450 family.</text>
</comment>
<dbReference type="PROSITE" id="PS00086">
    <property type="entry name" value="CYTOCHROME_P450"/>
    <property type="match status" value="1"/>
</dbReference>
<keyword evidence="15" id="KW-1185">Reference proteome</keyword>
<protein>
    <recommendedName>
        <fullName evidence="16">Cytochrome P450</fullName>
    </recommendedName>
</protein>
<evidence type="ECO:0000256" key="7">
    <source>
        <dbReference type="ARBA" id="ARBA00022723"/>
    </source>
</evidence>
<dbReference type="InterPro" id="IPR050121">
    <property type="entry name" value="Cytochrome_P450_monoxygenase"/>
</dbReference>
<proteinExistence type="inferred from homology"/>
<evidence type="ECO:0008006" key="16">
    <source>
        <dbReference type="Google" id="ProtNLM"/>
    </source>
</evidence>
<keyword evidence="9 13" id="KW-0560">Oxidoreductase</keyword>
<dbReference type="InterPro" id="IPR001128">
    <property type="entry name" value="Cyt_P450"/>
</dbReference>
<evidence type="ECO:0000313" key="15">
    <source>
        <dbReference type="Proteomes" id="UP001498398"/>
    </source>
</evidence>
<evidence type="ECO:0000256" key="10">
    <source>
        <dbReference type="ARBA" id="ARBA00023004"/>
    </source>
</evidence>
<dbReference type="PRINTS" id="PR00385">
    <property type="entry name" value="P450"/>
</dbReference>
<comment type="cofactor">
    <cofactor evidence="1">
        <name>heme</name>
        <dbReference type="ChEBI" id="CHEBI:30413"/>
    </cofactor>
</comment>
<dbReference type="Gene3D" id="1.10.630.10">
    <property type="entry name" value="Cytochrome P450"/>
    <property type="match status" value="1"/>
</dbReference>
<sequence>MTSLSSTQILAAVLLVWLFKTVIQRFTAIAKTARDIRSCPGAGVLLYNPFGGLSLAVDRWSPIKWRFHDYHAIFDLYKHYGSTILSSFIIWDGKPHYWLGDADAIKTVCDAKSVFQKDLDVYEGVLNLWGTNIVTTEGAEWKMHRSIVKTAFNEANNALVWQETTRLARNWMSDIENNRKDGHVDLSEDLLLIMMQIIQAAGFGRHPNWEETIRSKDKLELLPFEEALSTSTSHLIPRSITPNWLIDIAEKVQIPKISSKLTMIRKGFNDIEFHMLDLVALARTWMESTHKDGIPDAALLRNLVEANSAEEGTKRLNDGELLSNAFMFLVAGHETTTHALSFTIAFMAIYPDVQHKVLEEVSSLTNGDLSTPLSYKEHMSKLVYTTAVFYESNRLCTITPRLGRVAVTDTTLQARRFKVGPDGSAQDIEEFPVHIRRGDQILLDLAAVHMNPIYWGKDVHEFRPERFIDTDTYRWPRDAFLAFSTGHRSCIGQKFGTTESLCLIANLIRKFEILPPPDLQNKPFSEQKSIVDWKTWLTTTPCNARVSLRHRV</sequence>
<dbReference type="PANTHER" id="PTHR24305">
    <property type="entry name" value="CYTOCHROME P450"/>
    <property type="match status" value="1"/>
</dbReference>
<dbReference type="InterPro" id="IPR036396">
    <property type="entry name" value="Cyt_P450_sf"/>
</dbReference>
<reference evidence="14 15" key="1">
    <citation type="submission" date="2024-01" db="EMBL/GenBank/DDBJ databases">
        <title>A draft genome for the cacao thread blight pathogen Marasmiellus scandens.</title>
        <authorList>
            <person name="Baruah I.K."/>
            <person name="Leung J."/>
            <person name="Bukari Y."/>
            <person name="Amoako-Attah I."/>
            <person name="Meinhardt L.W."/>
            <person name="Bailey B.A."/>
            <person name="Cohen S.P."/>
        </authorList>
    </citation>
    <scope>NUCLEOTIDE SEQUENCE [LARGE SCALE GENOMIC DNA]</scope>
    <source>
        <strain evidence="14 15">GH-19</strain>
    </source>
</reference>
<evidence type="ECO:0000256" key="12">
    <source>
        <dbReference type="ARBA" id="ARBA00023136"/>
    </source>
</evidence>
<comment type="subcellular location">
    <subcellularLocation>
        <location evidence="2">Membrane</location>
    </subcellularLocation>
</comment>
<dbReference type="PANTHER" id="PTHR24305:SF166">
    <property type="entry name" value="CYTOCHROME P450 12A4, MITOCHONDRIAL-RELATED"/>
    <property type="match status" value="1"/>
</dbReference>
<name>A0ABR1IRT5_9AGAR</name>
<dbReference type="InterPro" id="IPR002401">
    <property type="entry name" value="Cyt_P450_E_grp-I"/>
</dbReference>
<accession>A0ABR1IRT5</accession>
<evidence type="ECO:0000256" key="8">
    <source>
        <dbReference type="ARBA" id="ARBA00022989"/>
    </source>
</evidence>
<evidence type="ECO:0000256" key="6">
    <source>
        <dbReference type="ARBA" id="ARBA00022692"/>
    </source>
</evidence>
<keyword evidence="12" id="KW-0472">Membrane</keyword>
<dbReference type="Pfam" id="PF00067">
    <property type="entry name" value="p450"/>
    <property type="match status" value="2"/>
</dbReference>
<evidence type="ECO:0000256" key="1">
    <source>
        <dbReference type="ARBA" id="ARBA00001971"/>
    </source>
</evidence>
<dbReference type="EMBL" id="JBANRG010000073">
    <property type="protein sequence ID" value="KAK7439367.1"/>
    <property type="molecule type" value="Genomic_DNA"/>
</dbReference>
<dbReference type="InterPro" id="IPR017972">
    <property type="entry name" value="Cyt_P450_CS"/>
</dbReference>
<evidence type="ECO:0000256" key="4">
    <source>
        <dbReference type="ARBA" id="ARBA00010617"/>
    </source>
</evidence>
<evidence type="ECO:0000256" key="3">
    <source>
        <dbReference type="ARBA" id="ARBA00004721"/>
    </source>
</evidence>
<evidence type="ECO:0000313" key="14">
    <source>
        <dbReference type="EMBL" id="KAK7439367.1"/>
    </source>
</evidence>
<dbReference type="PRINTS" id="PR00463">
    <property type="entry name" value="EP450I"/>
</dbReference>
<evidence type="ECO:0000256" key="13">
    <source>
        <dbReference type="RuleBase" id="RU000461"/>
    </source>
</evidence>
<keyword evidence="11 13" id="KW-0503">Monooxygenase</keyword>
<evidence type="ECO:0000256" key="9">
    <source>
        <dbReference type="ARBA" id="ARBA00023002"/>
    </source>
</evidence>